<name>A0A0M3ICN5_ASCLU</name>
<evidence type="ECO:0000313" key="3">
    <source>
        <dbReference type="WBParaSite" id="ALUE_0001566901-mRNA-1"/>
    </source>
</evidence>
<dbReference type="AlphaFoldDB" id="A0A0M3ICN5"/>
<keyword evidence="2" id="KW-1185">Reference proteome</keyword>
<feature type="compositionally biased region" description="Polar residues" evidence="1">
    <location>
        <begin position="72"/>
        <end position="90"/>
    </location>
</feature>
<dbReference type="WBParaSite" id="ALUE_0001566901-mRNA-1">
    <property type="protein sequence ID" value="ALUE_0001566901-mRNA-1"/>
    <property type="gene ID" value="ALUE_0001566901"/>
</dbReference>
<reference evidence="3" key="1">
    <citation type="submission" date="2017-02" db="UniProtKB">
        <authorList>
            <consortium name="WormBaseParasite"/>
        </authorList>
    </citation>
    <scope>IDENTIFICATION</scope>
</reference>
<organism evidence="2 3">
    <name type="scientific">Ascaris lumbricoides</name>
    <name type="common">Giant roundworm</name>
    <dbReference type="NCBI Taxonomy" id="6252"/>
    <lineage>
        <taxon>Eukaryota</taxon>
        <taxon>Metazoa</taxon>
        <taxon>Ecdysozoa</taxon>
        <taxon>Nematoda</taxon>
        <taxon>Chromadorea</taxon>
        <taxon>Rhabditida</taxon>
        <taxon>Spirurina</taxon>
        <taxon>Ascaridomorpha</taxon>
        <taxon>Ascaridoidea</taxon>
        <taxon>Ascarididae</taxon>
        <taxon>Ascaris</taxon>
    </lineage>
</organism>
<proteinExistence type="predicted"/>
<sequence>MQHSLLQPMSLAVDARIPPVPPPKPKNYTLQYPNAQQQQQASKNPLVRASSGVQFVVAPGDSDTDSGICADSDNQLSPRRSSGTIPSNTSEETKSKIRPQSSDHIANRDYLTPSSARA</sequence>
<protein>
    <submittedName>
        <fullName evidence="3">Uncharacterized protein</fullName>
    </submittedName>
</protein>
<feature type="region of interest" description="Disordered" evidence="1">
    <location>
        <begin position="1"/>
        <end position="118"/>
    </location>
</feature>
<dbReference type="Proteomes" id="UP000036681">
    <property type="component" value="Unplaced"/>
</dbReference>
<accession>A0A0M3ICN5</accession>
<evidence type="ECO:0000313" key="2">
    <source>
        <dbReference type="Proteomes" id="UP000036681"/>
    </source>
</evidence>
<evidence type="ECO:0000256" key="1">
    <source>
        <dbReference type="SAM" id="MobiDB-lite"/>
    </source>
</evidence>